<dbReference type="EMBL" id="GG692424">
    <property type="protein sequence ID" value="EER40941.1"/>
    <property type="molecule type" value="Genomic_DNA"/>
</dbReference>
<proteinExistence type="predicted"/>
<dbReference type="Proteomes" id="UP000002624">
    <property type="component" value="Unassembled WGS sequence"/>
</dbReference>
<gene>
    <name evidence="2" type="ORF">HCDG_04587</name>
</gene>
<sequence length="114" mass="12747">MRKMLFPPAPTLSQPATISVPASACDSNKSRNPSNASRERALLVAFLTQTLLVLSTKLGIDYCTARRLMAVHLRLGIEIMFLERDFPHQTASIPFFPAFPDSTSQLQKETQRIE</sequence>
<reference evidence="3" key="1">
    <citation type="submission" date="2009-05" db="EMBL/GenBank/DDBJ databases">
        <title>The genome sequence of Ajellomyces capsulatus strain H143.</title>
        <authorList>
            <person name="Champion M."/>
            <person name="Cuomo C.A."/>
            <person name="Ma L.-J."/>
            <person name="Henn M.R."/>
            <person name="Sil A."/>
            <person name="Goldman B."/>
            <person name="Young S.K."/>
            <person name="Kodira C.D."/>
            <person name="Zeng Q."/>
            <person name="Koehrsen M."/>
            <person name="Alvarado L."/>
            <person name="Berlin A.M."/>
            <person name="Borenstein D."/>
            <person name="Chen Z."/>
            <person name="Engels R."/>
            <person name="Freedman E."/>
            <person name="Gellesch M."/>
            <person name="Goldberg J."/>
            <person name="Griggs A."/>
            <person name="Gujja S."/>
            <person name="Heiman D.I."/>
            <person name="Hepburn T.A."/>
            <person name="Howarth C."/>
            <person name="Jen D."/>
            <person name="Larson L."/>
            <person name="Lewis B."/>
            <person name="Mehta T."/>
            <person name="Park D."/>
            <person name="Pearson M."/>
            <person name="Roberts A."/>
            <person name="Saif S."/>
            <person name="Shea T.D."/>
            <person name="Shenoy N."/>
            <person name="Sisk P."/>
            <person name="Stolte C."/>
            <person name="Sykes S."/>
            <person name="Walk T."/>
            <person name="White J."/>
            <person name="Yandava C."/>
            <person name="Klein B."/>
            <person name="McEwen J.G."/>
            <person name="Puccia R."/>
            <person name="Goldman G.H."/>
            <person name="Felipe M.S."/>
            <person name="Nino-Vega G."/>
            <person name="San-Blas G."/>
            <person name="Taylor J.W."/>
            <person name="Mendoza L."/>
            <person name="Galagan J.E."/>
            <person name="Nusbaum C."/>
            <person name="Birren B.W."/>
        </authorList>
    </citation>
    <scope>NUCLEOTIDE SEQUENCE [LARGE SCALE GENOMIC DNA]</scope>
    <source>
        <strain evidence="3">H143</strain>
    </source>
</reference>
<accession>C6HF64</accession>
<name>C6HF64_AJECH</name>
<organism evidence="2 3">
    <name type="scientific">Ajellomyces capsulatus (strain H143)</name>
    <name type="common">Darling's disease fungus</name>
    <name type="synonym">Histoplasma capsulatum</name>
    <dbReference type="NCBI Taxonomy" id="544712"/>
    <lineage>
        <taxon>Eukaryota</taxon>
        <taxon>Fungi</taxon>
        <taxon>Dikarya</taxon>
        <taxon>Ascomycota</taxon>
        <taxon>Pezizomycotina</taxon>
        <taxon>Eurotiomycetes</taxon>
        <taxon>Eurotiomycetidae</taxon>
        <taxon>Onygenales</taxon>
        <taxon>Ajellomycetaceae</taxon>
        <taxon>Histoplasma</taxon>
    </lineage>
</organism>
<evidence type="ECO:0000313" key="2">
    <source>
        <dbReference type="EMBL" id="EER40941.1"/>
    </source>
</evidence>
<dbReference type="HOGENOM" id="CLU_2120410_0_0_1"/>
<dbReference type="AlphaFoldDB" id="C6HF64"/>
<evidence type="ECO:0000256" key="1">
    <source>
        <dbReference type="SAM" id="MobiDB-lite"/>
    </source>
</evidence>
<evidence type="ECO:0000313" key="3">
    <source>
        <dbReference type="Proteomes" id="UP000002624"/>
    </source>
</evidence>
<feature type="region of interest" description="Disordered" evidence="1">
    <location>
        <begin position="1"/>
        <end position="35"/>
    </location>
</feature>
<protein>
    <submittedName>
        <fullName evidence="2">Uncharacterized protein</fullName>
    </submittedName>
</protein>
<feature type="compositionally biased region" description="Polar residues" evidence="1">
    <location>
        <begin position="25"/>
        <end position="35"/>
    </location>
</feature>
<dbReference type="VEuPathDB" id="FungiDB:HCDG_04587"/>